<comment type="pathway">
    <text evidence="10">Isoprenoid biosynthesis; isopentenyl diphosphate biosynthesis via DXP pathway; isopentenyl diphosphate from 1-deoxy-D-xylulose 5-phosphate: step 3/6.</text>
</comment>
<evidence type="ECO:0000256" key="6">
    <source>
        <dbReference type="ARBA" id="ARBA00022777"/>
    </source>
</evidence>
<comment type="similarity">
    <text evidence="1 10">Belongs to the GHMP kinase family. IspE subfamily.</text>
</comment>
<feature type="domain" description="GHMP kinase C-terminal" evidence="12">
    <location>
        <begin position="207"/>
        <end position="261"/>
    </location>
</feature>
<evidence type="ECO:0000313" key="13">
    <source>
        <dbReference type="EMBL" id="TCK52007.1"/>
    </source>
</evidence>
<dbReference type="Pfam" id="PF08544">
    <property type="entry name" value="GHMP_kinases_C"/>
    <property type="match status" value="1"/>
</dbReference>
<dbReference type="SUPFAM" id="SSF54211">
    <property type="entry name" value="Ribosomal protein S5 domain 2-like"/>
    <property type="match status" value="1"/>
</dbReference>
<dbReference type="InterPro" id="IPR036554">
    <property type="entry name" value="GHMP_kinase_C_sf"/>
</dbReference>
<dbReference type="PANTHER" id="PTHR43527:SF2">
    <property type="entry name" value="4-DIPHOSPHOCYTIDYL-2-C-METHYL-D-ERYTHRITOL KINASE, CHLOROPLASTIC"/>
    <property type="match status" value="1"/>
</dbReference>
<dbReference type="GO" id="GO:0050515">
    <property type="term" value="F:4-(cytidine 5'-diphospho)-2-C-methyl-D-erythritol kinase activity"/>
    <property type="evidence" value="ECO:0007669"/>
    <property type="project" value="UniProtKB-UniRule"/>
</dbReference>
<evidence type="ECO:0000256" key="10">
    <source>
        <dbReference type="HAMAP-Rule" id="MF_00061"/>
    </source>
</evidence>
<dbReference type="HAMAP" id="MF_00061">
    <property type="entry name" value="IspE"/>
    <property type="match status" value="1"/>
</dbReference>
<dbReference type="EMBL" id="SMGD01000013">
    <property type="protein sequence ID" value="TCK52007.1"/>
    <property type="molecule type" value="Genomic_DNA"/>
</dbReference>
<dbReference type="EC" id="2.7.1.148" evidence="2 10"/>
<organism evidence="13 14">
    <name type="scientific">Celerinatantimonas diazotrophica</name>
    <dbReference type="NCBI Taxonomy" id="412034"/>
    <lineage>
        <taxon>Bacteria</taxon>
        <taxon>Pseudomonadati</taxon>
        <taxon>Pseudomonadota</taxon>
        <taxon>Gammaproteobacteria</taxon>
        <taxon>Celerinatantimonadaceae</taxon>
        <taxon>Celerinatantimonas</taxon>
    </lineage>
</organism>
<dbReference type="RefSeq" id="WP_131912917.1">
    <property type="nucleotide sequence ID" value="NZ_OU594967.1"/>
</dbReference>
<comment type="caution">
    <text evidence="13">The sequence shown here is derived from an EMBL/GenBank/DDBJ whole genome shotgun (WGS) entry which is preliminary data.</text>
</comment>
<evidence type="ECO:0000256" key="8">
    <source>
        <dbReference type="ARBA" id="ARBA00023229"/>
    </source>
</evidence>
<feature type="active site" evidence="10">
    <location>
        <position position="12"/>
    </location>
</feature>
<dbReference type="Gene3D" id="3.30.230.10">
    <property type="match status" value="1"/>
</dbReference>
<comment type="catalytic activity">
    <reaction evidence="10">
        <text>4-CDP-2-C-methyl-D-erythritol + ATP = 4-CDP-2-C-methyl-D-erythritol 2-phosphate + ADP + H(+)</text>
        <dbReference type="Rhea" id="RHEA:18437"/>
        <dbReference type="ChEBI" id="CHEBI:15378"/>
        <dbReference type="ChEBI" id="CHEBI:30616"/>
        <dbReference type="ChEBI" id="CHEBI:57823"/>
        <dbReference type="ChEBI" id="CHEBI:57919"/>
        <dbReference type="ChEBI" id="CHEBI:456216"/>
        <dbReference type="EC" id="2.7.1.148"/>
    </reaction>
</comment>
<keyword evidence="7 10" id="KW-0067">ATP-binding</keyword>
<gene>
    <name evidence="10" type="primary">ispE</name>
    <name evidence="13" type="ORF">EV690_2107</name>
</gene>
<sequence length="283" mass="30990">MTNPIFFPAPAKLNLFLHINGRRPDGYHELQTLFQFLDIADELSFTPTHQSEIILEPPLPGVNNSDNLIIRAANLLKPYTDKARGVKITLKKNLPMGGGIGGGSSDAATTLVVLNRLWQCGLNNQQLGQLGRKLGADVPIFIHGYAAFAQGIGEQLTPAFPAEQYYLLLTPNAMVSTAKIFNHPDLPRSTPKFPPEQYCYEKTANDCQGIVTDHYPEVAQALKWLVEYAPARMTGTGCCIFAPFTTLSAAKAVADRCPAQFHSRVCQGMNQSSLYKKLEGLGL</sequence>
<evidence type="ECO:0000256" key="3">
    <source>
        <dbReference type="ARBA" id="ARBA00017473"/>
    </source>
</evidence>
<keyword evidence="6 10" id="KW-0418">Kinase</keyword>
<dbReference type="InterPro" id="IPR014721">
    <property type="entry name" value="Ribsml_uS5_D2-typ_fold_subgr"/>
</dbReference>
<dbReference type="Pfam" id="PF00288">
    <property type="entry name" value="GHMP_kinases_N"/>
    <property type="match status" value="1"/>
</dbReference>
<dbReference type="SUPFAM" id="SSF55060">
    <property type="entry name" value="GHMP Kinase, C-terminal domain"/>
    <property type="match status" value="1"/>
</dbReference>
<accession>A0A4R1JLX3</accession>
<keyword evidence="14" id="KW-1185">Reference proteome</keyword>
<protein>
    <recommendedName>
        <fullName evidence="3 10">4-diphosphocytidyl-2-C-methyl-D-erythritol kinase</fullName>
        <shortName evidence="10">CMK</shortName>
        <ecNumber evidence="2 10">2.7.1.148</ecNumber>
    </recommendedName>
    <alternativeName>
        <fullName evidence="9 10">4-(cytidine-5'-diphospho)-2-C-methyl-D-erythritol kinase</fullName>
    </alternativeName>
</protein>
<dbReference type="GO" id="GO:0005524">
    <property type="term" value="F:ATP binding"/>
    <property type="evidence" value="ECO:0007669"/>
    <property type="project" value="UniProtKB-UniRule"/>
</dbReference>
<dbReference type="Gene3D" id="3.30.70.890">
    <property type="entry name" value="GHMP kinase, C-terminal domain"/>
    <property type="match status" value="1"/>
</dbReference>
<dbReference type="InterPro" id="IPR004424">
    <property type="entry name" value="IspE"/>
</dbReference>
<proteinExistence type="inferred from homology"/>
<dbReference type="GO" id="GO:0019288">
    <property type="term" value="P:isopentenyl diphosphate biosynthetic process, methylerythritol 4-phosphate pathway"/>
    <property type="evidence" value="ECO:0007669"/>
    <property type="project" value="UniProtKB-UniRule"/>
</dbReference>
<evidence type="ECO:0000256" key="1">
    <source>
        <dbReference type="ARBA" id="ARBA00009684"/>
    </source>
</evidence>
<keyword evidence="5 10" id="KW-0547">Nucleotide-binding</keyword>
<feature type="domain" description="GHMP kinase N-terminal" evidence="11">
    <location>
        <begin position="67"/>
        <end position="144"/>
    </location>
</feature>
<evidence type="ECO:0000256" key="4">
    <source>
        <dbReference type="ARBA" id="ARBA00022679"/>
    </source>
</evidence>
<dbReference type="AlphaFoldDB" id="A0A4R1JLX3"/>
<evidence type="ECO:0000256" key="9">
    <source>
        <dbReference type="ARBA" id="ARBA00032554"/>
    </source>
</evidence>
<reference evidence="13 14" key="1">
    <citation type="submission" date="2019-03" db="EMBL/GenBank/DDBJ databases">
        <title>Genomic Encyclopedia of Type Strains, Phase IV (KMG-IV): sequencing the most valuable type-strain genomes for metagenomic binning, comparative biology and taxonomic classification.</title>
        <authorList>
            <person name="Goeker M."/>
        </authorList>
    </citation>
    <scope>NUCLEOTIDE SEQUENCE [LARGE SCALE GENOMIC DNA]</scope>
    <source>
        <strain evidence="13 14">DSM 18577</strain>
    </source>
</reference>
<feature type="active site" evidence="10">
    <location>
        <position position="137"/>
    </location>
</feature>
<feature type="binding site" evidence="10">
    <location>
        <begin position="95"/>
        <end position="105"/>
    </location>
    <ligand>
        <name>ATP</name>
        <dbReference type="ChEBI" id="CHEBI:30616"/>
    </ligand>
</feature>
<dbReference type="InterPro" id="IPR006204">
    <property type="entry name" value="GHMP_kinase_N_dom"/>
</dbReference>
<dbReference type="OrthoDB" id="9809438at2"/>
<comment type="function">
    <text evidence="10">Catalyzes the phosphorylation of the position 2 hydroxy group of 4-diphosphocytidyl-2C-methyl-D-erythritol.</text>
</comment>
<dbReference type="NCBIfam" id="TIGR00154">
    <property type="entry name" value="ispE"/>
    <property type="match status" value="1"/>
</dbReference>
<keyword evidence="8 10" id="KW-0414">Isoprene biosynthesis</keyword>
<dbReference type="PIRSF" id="PIRSF010376">
    <property type="entry name" value="IspE"/>
    <property type="match status" value="1"/>
</dbReference>
<dbReference type="UniPathway" id="UPA00056">
    <property type="reaction ID" value="UER00094"/>
</dbReference>
<keyword evidence="4 10" id="KW-0808">Transferase</keyword>
<dbReference type="Proteomes" id="UP000295565">
    <property type="component" value="Unassembled WGS sequence"/>
</dbReference>
<evidence type="ECO:0000256" key="2">
    <source>
        <dbReference type="ARBA" id="ARBA00012052"/>
    </source>
</evidence>
<dbReference type="PANTHER" id="PTHR43527">
    <property type="entry name" value="4-DIPHOSPHOCYTIDYL-2-C-METHYL-D-ERYTHRITOL KINASE, CHLOROPLASTIC"/>
    <property type="match status" value="1"/>
</dbReference>
<evidence type="ECO:0000256" key="7">
    <source>
        <dbReference type="ARBA" id="ARBA00022840"/>
    </source>
</evidence>
<evidence type="ECO:0000313" key="14">
    <source>
        <dbReference type="Proteomes" id="UP000295565"/>
    </source>
</evidence>
<name>A0A4R1JLX3_9GAMM</name>
<dbReference type="InterPro" id="IPR020568">
    <property type="entry name" value="Ribosomal_Su5_D2-typ_SF"/>
</dbReference>
<evidence type="ECO:0000256" key="5">
    <source>
        <dbReference type="ARBA" id="ARBA00022741"/>
    </source>
</evidence>
<evidence type="ECO:0000259" key="12">
    <source>
        <dbReference type="Pfam" id="PF08544"/>
    </source>
</evidence>
<dbReference type="GO" id="GO:0016114">
    <property type="term" value="P:terpenoid biosynthetic process"/>
    <property type="evidence" value="ECO:0007669"/>
    <property type="project" value="UniProtKB-UniRule"/>
</dbReference>
<dbReference type="InterPro" id="IPR013750">
    <property type="entry name" value="GHMP_kinase_C_dom"/>
</dbReference>
<evidence type="ECO:0000259" key="11">
    <source>
        <dbReference type="Pfam" id="PF00288"/>
    </source>
</evidence>